<reference evidence="5" key="2">
    <citation type="journal article" date="2021" name="Microbiome">
        <title>Successional dynamics and alternative stable states in a saline activated sludge microbial community over 9 years.</title>
        <authorList>
            <person name="Wang Y."/>
            <person name="Ye J."/>
            <person name="Ju F."/>
            <person name="Liu L."/>
            <person name="Boyd J.A."/>
            <person name="Deng Y."/>
            <person name="Parks D.H."/>
            <person name="Jiang X."/>
            <person name="Yin X."/>
            <person name="Woodcroft B.J."/>
            <person name="Tyson G.W."/>
            <person name="Hugenholtz P."/>
            <person name="Polz M.F."/>
            <person name="Zhang T."/>
        </authorList>
    </citation>
    <scope>NUCLEOTIDE SEQUENCE</scope>
    <source>
        <strain evidence="5">HKST-UBA01</strain>
    </source>
</reference>
<accession>A0A955LHS7</accession>
<evidence type="ECO:0000256" key="1">
    <source>
        <dbReference type="ARBA" id="ARBA00022490"/>
    </source>
</evidence>
<gene>
    <name evidence="5" type="ORF">KC571_01115</name>
</gene>
<dbReference type="PANTHER" id="PTHR30307:SF0">
    <property type="entry name" value="S-ADENOSYLMETHIONINE:TRNA RIBOSYLTRANSFERASE-ISOMERASE"/>
    <property type="match status" value="1"/>
</dbReference>
<proteinExistence type="predicted"/>
<name>A0A955LHS7_UNCKA</name>
<sequence length="87" mass="9673">TLESISDNIFSKHTFPDGISGEADIFIYPGYSFKLVDTLITNFHAPRSTVLLLAAAFTGDTLLRQAYQEALENDYSFLSYGDSMLIL</sequence>
<comment type="caution">
    <text evidence="5">The sequence shown here is derived from an EMBL/GenBank/DDBJ whole genome shotgun (WGS) entry which is preliminary data.</text>
</comment>
<evidence type="ECO:0000256" key="3">
    <source>
        <dbReference type="ARBA" id="ARBA00022691"/>
    </source>
</evidence>
<dbReference type="InterPro" id="IPR042118">
    <property type="entry name" value="QueA_dom1"/>
</dbReference>
<dbReference type="InterPro" id="IPR036100">
    <property type="entry name" value="QueA_sf"/>
</dbReference>
<evidence type="ECO:0000313" key="6">
    <source>
        <dbReference type="Proteomes" id="UP000701698"/>
    </source>
</evidence>
<dbReference type="AlphaFoldDB" id="A0A955LHS7"/>
<keyword evidence="3" id="KW-0949">S-adenosyl-L-methionine</keyword>
<organism evidence="5 6">
    <name type="scientific">candidate division WWE3 bacterium</name>
    <dbReference type="NCBI Taxonomy" id="2053526"/>
    <lineage>
        <taxon>Bacteria</taxon>
        <taxon>Katanobacteria</taxon>
    </lineage>
</organism>
<reference evidence="5" key="1">
    <citation type="submission" date="2020-04" db="EMBL/GenBank/DDBJ databases">
        <authorList>
            <person name="Zhang T."/>
        </authorList>
    </citation>
    <scope>NUCLEOTIDE SEQUENCE</scope>
    <source>
        <strain evidence="5">HKST-UBA01</strain>
    </source>
</reference>
<dbReference type="Pfam" id="PF02547">
    <property type="entry name" value="Queuosine_synth"/>
    <property type="match status" value="1"/>
</dbReference>
<keyword evidence="4" id="KW-0671">Queuosine biosynthesis</keyword>
<evidence type="ECO:0000256" key="4">
    <source>
        <dbReference type="ARBA" id="ARBA00022785"/>
    </source>
</evidence>
<keyword evidence="2" id="KW-0808">Transferase</keyword>
<dbReference type="EMBL" id="JAGQKX010000016">
    <property type="protein sequence ID" value="MCA9389976.1"/>
    <property type="molecule type" value="Genomic_DNA"/>
</dbReference>
<evidence type="ECO:0000313" key="5">
    <source>
        <dbReference type="EMBL" id="MCA9389976.1"/>
    </source>
</evidence>
<dbReference type="GO" id="GO:0008616">
    <property type="term" value="P:tRNA queuosine(34) biosynthetic process"/>
    <property type="evidence" value="ECO:0007669"/>
    <property type="project" value="UniProtKB-KW"/>
</dbReference>
<dbReference type="Gene3D" id="3.40.1780.10">
    <property type="entry name" value="QueA-like"/>
    <property type="match status" value="1"/>
</dbReference>
<feature type="non-terminal residue" evidence="5">
    <location>
        <position position="1"/>
    </location>
</feature>
<dbReference type="SUPFAM" id="SSF111337">
    <property type="entry name" value="QueA-like"/>
    <property type="match status" value="1"/>
</dbReference>
<dbReference type="InterPro" id="IPR003699">
    <property type="entry name" value="QueA"/>
</dbReference>
<dbReference type="PANTHER" id="PTHR30307">
    <property type="entry name" value="S-ADENOSYLMETHIONINE:TRNA RIBOSYLTRANSFERASE-ISOMERASE"/>
    <property type="match status" value="1"/>
</dbReference>
<keyword evidence="1" id="KW-0963">Cytoplasm</keyword>
<dbReference type="GO" id="GO:0051075">
    <property type="term" value="F:S-adenosylmethionine:tRNA ribosyltransferase-isomerase activity"/>
    <property type="evidence" value="ECO:0007669"/>
    <property type="project" value="TreeGrafter"/>
</dbReference>
<dbReference type="Proteomes" id="UP000701698">
    <property type="component" value="Unassembled WGS sequence"/>
</dbReference>
<evidence type="ECO:0000256" key="2">
    <source>
        <dbReference type="ARBA" id="ARBA00022679"/>
    </source>
</evidence>
<protein>
    <submittedName>
        <fullName evidence="5">S-adenosylmethionine:tRNA ribosyltransferase-isomerase</fullName>
    </submittedName>
</protein>